<keyword evidence="2" id="KW-0472">Membrane</keyword>
<feature type="compositionally biased region" description="Polar residues" evidence="1">
    <location>
        <begin position="140"/>
        <end position="185"/>
    </location>
</feature>
<protein>
    <submittedName>
        <fullName evidence="4">Uncharacterized protein</fullName>
    </submittedName>
</protein>
<evidence type="ECO:0000256" key="1">
    <source>
        <dbReference type="SAM" id="MobiDB-lite"/>
    </source>
</evidence>
<evidence type="ECO:0000313" key="5">
    <source>
        <dbReference type="Proteomes" id="UP001066276"/>
    </source>
</evidence>
<keyword evidence="3" id="KW-0732">Signal</keyword>
<feature type="signal peptide" evidence="3">
    <location>
        <begin position="1"/>
        <end position="24"/>
    </location>
</feature>
<proteinExistence type="predicted"/>
<organism evidence="4 5">
    <name type="scientific">Pleurodeles waltl</name>
    <name type="common">Iberian ribbed newt</name>
    <dbReference type="NCBI Taxonomy" id="8319"/>
    <lineage>
        <taxon>Eukaryota</taxon>
        <taxon>Metazoa</taxon>
        <taxon>Chordata</taxon>
        <taxon>Craniata</taxon>
        <taxon>Vertebrata</taxon>
        <taxon>Euteleostomi</taxon>
        <taxon>Amphibia</taxon>
        <taxon>Batrachia</taxon>
        <taxon>Caudata</taxon>
        <taxon>Salamandroidea</taxon>
        <taxon>Salamandridae</taxon>
        <taxon>Pleurodelinae</taxon>
        <taxon>Pleurodeles</taxon>
    </lineage>
</organism>
<evidence type="ECO:0000256" key="3">
    <source>
        <dbReference type="SAM" id="SignalP"/>
    </source>
</evidence>
<feature type="region of interest" description="Disordered" evidence="1">
    <location>
        <begin position="307"/>
        <end position="332"/>
    </location>
</feature>
<reference evidence="4" key="1">
    <citation type="journal article" date="2022" name="bioRxiv">
        <title>Sequencing and chromosome-scale assembly of the giantPleurodeles waltlgenome.</title>
        <authorList>
            <person name="Brown T."/>
            <person name="Elewa A."/>
            <person name="Iarovenko S."/>
            <person name="Subramanian E."/>
            <person name="Araus A.J."/>
            <person name="Petzold A."/>
            <person name="Susuki M."/>
            <person name="Suzuki K.-i.T."/>
            <person name="Hayashi T."/>
            <person name="Toyoda A."/>
            <person name="Oliveira C."/>
            <person name="Osipova E."/>
            <person name="Leigh N.D."/>
            <person name="Simon A."/>
            <person name="Yun M.H."/>
        </authorList>
    </citation>
    <scope>NUCLEOTIDE SEQUENCE</scope>
    <source>
        <strain evidence="4">20211129_DDA</strain>
        <tissue evidence="4">Liver</tissue>
    </source>
</reference>
<keyword evidence="2" id="KW-1133">Transmembrane helix</keyword>
<evidence type="ECO:0000313" key="4">
    <source>
        <dbReference type="EMBL" id="KAJ1131636.1"/>
    </source>
</evidence>
<keyword evidence="2" id="KW-0812">Transmembrane</keyword>
<sequence length="348" mass="37818">MRTTLNSRLLSGIVLFIMHTGIHPTCSLLANVSSTGSSVLSTTASGVINSSSASSILLNTTQGHSMMSPYGHGNASAQDILHTATNDVHVSSTTETTNLITGLSRGEEKIPGLLSPAFNNSDILGFIVPLTSPDEKEAETSNNTAHTGTNLALESGTNSSGTDQLESSEFWSTNSTMKPPNMTQGISDDTYEHRTSAVEMMASSVHFQTIYSHKNGVRKKAELKGPFTKELPRVTGKMLVLFFGIVGALVCLLILIYVIYSRTHKSEMFSHHRLYGEGFEDPVLHLDTPMDHYDFFSFSDSHEHSPHTLQKLQKAGGEVPQPPAGLSHPTRTQETIQLESLDQNKNFV</sequence>
<gene>
    <name evidence="4" type="ORF">NDU88_009971</name>
</gene>
<dbReference type="EMBL" id="JANPWB010000011">
    <property type="protein sequence ID" value="KAJ1131636.1"/>
    <property type="molecule type" value="Genomic_DNA"/>
</dbReference>
<dbReference type="Proteomes" id="UP001066276">
    <property type="component" value="Chromosome 7"/>
</dbReference>
<dbReference type="AlphaFoldDB" id="A0AAV7PWM2"/>
<evidence type="ECO:0000256" key="2">
    <source>
        <dbReference type="SAM" id="Phobius"/>
    </source>
</evidence>
<comment type="caution">
    <text evidence="4">The sequence shown here is derived from an EMBL/GenBank/DDBJ whole genome shotgun (WGS) entry which is preliminary data.</text>
</comment>
<feature type="transmembrane region" description="Helical" evidence="2">
    <location>
        <begin position="238"/>
        <end position="260"/>
    </location>
</feature>
<keyword evidence="5" id="KW-1185">Reference proteome</keyword>
<feature type="region of interest" description="Disordered" evidence="1">
    <location>
        <begin position="134"/>
        <end position="185"/>
    </location>
</feature>
<accession>A0AAV7PWM2</accession>
<feature type="chain" id="PRO_5043372712" evidence="3">
    <location>
        <begin position="25"/>
        <end position="348"/>
    </location>
</feature>
<name>A0AAV7PWM2_PLEWA</name>